<protein>
    <recommendedName>
        <fullName evidence="6">Cytochrome c domain-containing protein</fullName>
    </recommendedName>
</protein>
<evidence type="ECO:0000256" key="4">
    <source>
        <dbReference type="PROSITE-ProRule" id="PRU00433"/>
    </source>
</evidence>
<proteinExistence type="predicted"/>
<dbReference type="Pfam" id="PF06181">
    <property type="entry name" value="Urate_ox_N"/>
    <property type="match status" value="1"/>
</dbReference>
<feature type="transmembrane region" description="Helical" evidence="5">
    <location>
        <begin position="113"/>
        <end position="137"/>
    </location>
</feature>
<accession>A0A1Y1QBY4</accession>
<dbReference type="InterPro" id="IPR036909">
    <property type="entry name" value="Cyt_c-like_dom_sf"/>
</dbReference>
<evidence type="ECO:0000256" key="3">
    <source>
        <dbReference type="ARBA" id="ARBA00023004"/>
    </source>
</evidence>
<feature type="transmembrane region" description="Helical" evidence="5">
    <location>
        <begin position="174"/>
        <end position="193"/>
    </location>
</feature>
<keyword evidence="5" id="KW-1133">Transmembrane helix</keyword>
<feature type="domain" description="Cytochrome c" evidence="6">
    <location>
        <begin position="303"/>
        <end position="391"/>
    </location>
</feature>
<evidence type="ECO:0000256" key="5">
    <source>
        <dbReference type="SAM" id="Phobius"/>
    </source>
</evidence>
<dbReference type="PROSITE" id="PS51007">
    <property type="entry name" value="CYTC"/>
    <property type="match status" value="1"/>
</dbReference>
<dbReference type="InterPro" id="IPR010389">
    <property type="entry name" value="Urate_ox_N"/>
</dbReference>
<dbReference type="GO" id="GO:0046872">
    <property type="term" value="F:metal ion binding"/>
    <property type="evidence" value="ECO:0007669"/>
    <property type="project" value="UniProtKB-KW"/>
</dbReference>
<feature type="transmembrane region" description="Helical" evidence="5">
    <location>
        <begin position="249"/>
        <end position="268"/>
    </location>
</feature>
<evidence type="ECO:0000313" key="8">
    <source>
        <dbReference type="Proteomes" id="UP000192491"/>
    </source>
</evidence>
<dbReference type="EMBL" id="MTEJ01000505">
    <property type="protein sequence ID" value="OQX02255.1"/>
    <property type="molecule type" value="Genomic_DNA"/>
</dbReference>
<feature type="transmembrane region" description="Helical" evidence="5">
    <location>
        <begin position="83"/>
        <end position="101"/>
    </location>
</feature>
<keyword evidence="2 4" id="KW-0479">Metal-binding</keyword>
<keyword evidence="3 4" id="KW-0408">Iron</keyword>
<evidence type="ECO:0000256" key="1">
    <source>
        <dbReference type="ARBA" id="ARBA00022617"/>
    </source>
</evidence>
<gene>
    <name evidence="7" type="ORF">BWK73_43340</name>
</gene>
<comment type="caution">
    <text evidence="7">The sequence shown here is derived from an EMBL/GenBank/DDBJ whole genome shotgun (WGS) entry which is preliminary data.</text>
</comment>
<name>A0A1Y1QBY4_9GAMM</name>
<evidence type="ECO:0000256" key="2">
    <source>
        <dbReference type="ARBA" id="ARBA00022723"/>
    </source>
</evidence>
<feature type="transmembrane region" description="Helical" evidence="5">
    <location>
        <begin position="280"/>
        <end position="302"/>
    </location>
</feature>
<evidence type="ECO:0000259" key="6">
    <source>
        <dbReference type="PROSITE" id="PS51007"/>
    </source>
</evidence>
<sequence length="392" mass="43791">MESLILEWLGLAFRWIHVITGIAWIGASFYFNWLLNHLLTSDDPKVSGQLWALHAGGFFNVEKRNIEPGKLPEPLHWFKWESYWTWMSGFVMLVIVYYFGAEAYLIDPAVMALTAWQAIAISLATLAGSWLVYHGLWNSAFGRSNQTRSMVLTAVFIILMTIVLTQVFSGRGAFLHVGAMLATWMSGNVFFVIMPAQRQLVQATLAGQPQNKQLANDAGQRSLHNNYLTLPVLFCMFSNHYPATFGGDWNWLILIALFAVGVLVRHYFNVREKQGNFKAGWMLVVAFVVFIGTALVASYPALSQKAAGEIQFNQVQGLLQQHCISCHAAHPTSTAFTSAPKGVMLETEAQARSQATQIATQVSSRIMPLGNTTGMTEDERQLLVQWARQVQP</sequence>
<dbReference type="GO" id="GO:0009055">
    <property type="term" value="F:electron transfer activity"/>
    <property type="evidence" value="ECO:0007669"/>
    <property type="project" value="InterPro"/>
</dbReference>
<dbReference type="SUPFAM" id="SSF46626">
    <property type="entry name" value="Cytochrome c"/>
    <property type="match status" value="1"/>
</dbReference>
<keyword evidence="5" id="KW-0812">Transmembrane</keyword>
<feature type="transmembrane region" description="Helical" evidence="5">
    <location>
        <begin position="149"/>
        <end position="168"/>
    </location>
</feature>
<evidence type="ECO:0000313" key="7">
    <source>
        <dbReference type="EMBL" id="OQX02255.1"/>
    </source>
</evidence>
<dbReference type="GO" id="GO:0020037">
    <property type="term" value="F:heme binding"/>
    <property type="evidence" value="ECO:0007669"/>
    <property type="project" value="InterPro"/>
</dbReference>
<dbReference type="Proteomes" id="UP000192491">
    <property type="component" value="Unassembled WGS sequence"/>
</dbReference>
<organism evidence="7 8">
    <name type="scientific">Thiothrix lacustris</name>
    <dbReference type="NCBI Taxonomy" id="525917"/>
    <lineage>
        <taxon>Bacteria</taxon>
        <taxon>Pseudomonadati</taxon>
        <taxon>Pseudomonadota</taxon>
        <taxon>Gammaproteobacteria</taxon>
        <taxon>Thiotrichales</taxon>
        <taxon>Thiotrichaceae</taxon>
        <taxon>Thiothrix</taxon>
    </lineage>
</organism>
<dbReference type="InterPro" id="IPR009056">
    <property type="entry name" value="Cyt_c-like_dom"/>
</dbReference>
<feature type="transmembrane region" description="Helical" evidence="5">
    <location>
        <begin position="12"/>
        <end position="35"/>
    </location>
</feature>
<reference evidence="7 8" key="1">
    <citation type="submission" date="2017-01" db="EMBL/GenBank/DDBJ databases">
        <title>Novel large sulfur bacteria in the metagenomes of groundwater-fed chemosynthetic microbial mats in the Lake Huron basin.</title>
        <authorList>
            <person name="Sharrar A.M."/>
            <person name="Flood B.E."/>
            <person name="Bailey J.V."/>
            <person name="Jones D.S."/>
            <person name="Biddanda B."/>
            <person name="Ruberg S.A."/>
            <person name="Marcus D.N."/>
            <person name="Dick G.J."/>
        </authorList>
    </citation>
    <scope>NUCLEOTIDE SEQUENCE [LARGE SCALE GENOMIC DNA]</scope>
    <source>
        <strain evidence="7">A8</strain>
    </source>
</reference>
<dbReference type="AlphaFoldDB" id="A0A1Y1QBY4"/>
<keyword evidence="1 4" id="KW-0349">Heme</keyword>
<keyword evidence="5" id="KW-0472">Membrane</keyword>